<evidence type="ECO:0000256" key="2">
    <source>
        <dbReference type="ARBA" id="ARBA00008974"/>
    </source>
</evidence>
<feature type="transmembrane region" description="Helical" evidence="6">
    <location>
        <begin position="144"/>
        <end position="165"/>
    </location>
</feature>
<feature type="transmembrane region" description="Helical" evidence="6">
    <location>
        <begin position="39"/>
        <end position="60"/>
    </location>
</feature>
<dbReference type="Gene3D" id="1.10.4160.10">
    <property type="entry name" value="Hydantoin permease"/>
    <property type="match status" value="1"/>
</dbReference>
<dbReference type="EMBL" id="AZDI01000005">
    <property type="protein sequence ID" value="KRK45752.1"/>
    <property type="molecule type" value="Genomic_DNA"/>
</dbReference>
<comment type="caution">
    <text evidence="7">The sequence shown here is derived from an EMBL/GenBank/DDBJ whole genome shotgun (WGS) entry which is preliminary data.</text>
</comment>
<gene>
    <name evidence="7" type="ORF">FC66_GL001211</name>
</gene>
<dbReference type="InterPro" id="IPR012732">
    <property type="entry name" value="Thia_CytX"/>
</dbReference>
<accession>A0A0R1HI58</accession>
<organism evidence="7 8">
    <name type="scientific">Dellaglioa algida DSM 15638</name>
    <dbReference type="NCBI Taxonomy" id="1423719"/>
    <lineage>
        <taxon>Bacteria</taxon>
        <taxon>Bacillati</taxon>
        <taxon>Bacillota</taxon>
        <taxon>Bacilli</taxon>
        <taxon>Lactobacillales</taxon>
        <taxon>Lactobacillaceae</taxon>
        <taxon>Dellaglioa</taxon>
    </lineage>
</organism>
<evidence type="ECO:0000256" key="6">
    <source>
        <dbReference type="SAM" id="Phobius"/>
    </source>
</evidence>
<feature type="transmembrane region" description="Helical" evidence="6">
    <location>
        <begin position="12"/>
        <end position="33"/>
    </location>
</feature>
<comment type="similarity">
    <text evidence="2">Belongs to the purine-cytosine permease (2.A.39) family.</text>
</comment>
<keyword evidence="4 6" id="KW-1133">Transmembrane helix</keyword>
<evidence type="ECO:0000256" key="4">
    <source>
        <dbReference type="ARBA" id="ARBA00022989"/>
    </source>
</evidence>
<evidence type="ECO:0000313" key="8">
    <source>
        <dbReference type="Proteomes" id="UP000051450"/>
    </source>
</evidence>
<keyword evidence="8" id="KW-1185">Reference proteome</keyword>
<feature type="transmembrane region" description="Helical" evidence="6">
    <location>
        <begin position="313"/>
        <end position="334"/>
    </location>
</feature>
<feature type="transmembrane region" description="Helical" evidence="6">
    <location>
        <begin position="177"/>
        <end position="197"/>
    </location>
</feature>
<keyword evidence="3 6" id="KW-0812">Transmembrane</keyword>
<dbReference type="PATRIC" id="fig|1423719.4.peg.1232"/>
<feature type="transmembrane region" description="Helical" evidence="6">
    <location>
        <begin position="289"/>
        <end position="307"/>
    </location>
</feature>
<dbReference type="PANTHER" id="PTHR30569">
    <property type="entry name" value="CYTOSINE TRANSPORTER CODB"/>
    <property type="match status" value="1"/>
</dbReference>
<feature type="transmembrane region" description="Helical" evidence="6">
    <location>
        <begin position="117"/>
        <end position="137"/>
    </location>
</feature>
<feature type="transmembrane region" description="Helical" evidence="6">
    <location>
        <begin position="341"/>
        <end position="358"/>
    </location>
</feature>
<dbReference type="NCBIfam" id="TIGR02358">
    <property type="entry name" value="thia_cytX"/>
    <property type="match status" value="1"/>
</dbReference>
<dbReference type="GO" id="GO:0005886">
    <property type="term" value="C:plasma membrane"/>
    <property type="evidence" value="ECO:0007669"/>
    <property type="project" value="TreeGrafter"/>
</dbReference>
<sequence>MSESKALNGQFLIWLGAAISIAEIMTGMLLAPLGFSKGLLAILMGHLIGCGLFLLPAGYIGAKKHQTAIQSTKSTFGSTGVILFSLINLVQLIGWTAVMIVNAISAMNGVSNSLFNFKNSIIMGIIMAILIIIWLLVDISHLYQINLVIVSLLVIGSIIMIFLIFKTPISHTPNLTTMTFGSAVELNITMALSWLPLIGDYTKSTTRPIAMSAISSMGYFIGSFIMFTIGLFLTTRTGYTDFTSFLVTSGLGIIALFIIIFSTVTTTFLDVLSATINIQNIHPFRNIKLVSPVIVILGLIIAWVVPIDNYQTFLYFIASVFTPLYAIVFVSYFVMKQSLPYWLNIFWWLVGIFAYYQLQSFDFILGTTIVLLIGLSLFVYLSQFILPKRYLKKIR</sequence>
<feature type="transmembrane region" description="Helical" evidence="6">
    <location>
        <begin position="364"/>
        <end position="386"/>
    </location>
</feature>
<dbReference type="Proteomes" id="UP000051450">
    <property type="component" value="Unassembled WGS sequence"/>
</dbReference>
<dbReference type="AlphaFoldDB" id="A0A0R1HI58"/>
<protein>
    <submittedName>
        <fullName evidence="7">Purine-cytosine transport protein</fullName>
    </submittedName>
</protein>
<feature type="transmembrane region" description="Helical" evidence="6">
    <location>
        <begin position="245"/>
        <end position="269"/>
    </location>
</feature>
<dbReference type="RefSeq" id="WP_057974267.1">
    <property type="nucleotide sequence ID" value="NZ_AZDI01000005.1"/>
</dbReference>
<dbReference type="PANTHER" id="PTHR30569:SF0">
    <property type="entry name" value="CYTOSINE PERMEASE"/>
    <property type="match status" value="1"/>
</dbReference>
<keyword evidence="5 6" id="KW-0472">Membrane</keyword>
<dbReference type="InterPro" id="IPR001248">
    <property type="entry name" value="Pur-cyt_permease"/>
</dbReference>
<dbReference type="Pfam" id="PF02133">
    <property type="entry name" value="Transp_cyt_pur"/>
    <property type="match status" value="1"/>
</dbReference>
<reference evidence="7 8" key="1">
    <citation type="journal article" date="2015" name="Genome Announc.">
        <title>Expanding the biotechnology potential of lactobacilli through comparative genomics of 213 strains and associated genera.</title>
        <authorList>
            <person name="Sun Z."/>
            <person name="Harris H.M."/>
            <person name="McCann A."/>
            <person name="Guo C."/>
            <person name="Argimon S."/>
            <person name="Zhang W."/>
            <person name="Yang X."/>
            <person name="Jeffery I.B."/>
            <person name="Cooney J.C."/>
            <person name="Kagawa T.F."/>
            <person name="Liu W."/>
            <person name="Song Y."/>
            <person name="Salvetti E."/>
            <person name="Wrobel A."/>
            <person name="Rasinkangas P."/>
            <person name="Parkhill J."/>
            <person name="Rea M.C."/>
            <person name="O'Sullivan O."/>
            <person name="Ritari J."/>
            <person name="Douillard F.P."/>
            <person name="Paul Ross R."/>
            <person name="Yang R."/>
            <person name="Briner A.E."/>
            <person name="Felis G.E."/>
            <person name="de Vos W.M."/>
            <person name="Barrangou R."/>
            <person name="Klaenhammer T.R."/>
            <person name="Caufield P.W."/>
            <person name="Cui Y."/>
            <person name="Zhang H."/>
            <person name="O'Toole P.W."/>
        </authorList>
    </citation>
    <scope>NUCLEOTIDE SEQUENCE [LARGE SCALE GENOMIC DNA]</scope>
    <source>
        <strain evidence="7 8">DSM 15638</strain>
    </source>
</reference>
<comment type="subcellular location">
    <subcellularLocation>
        <location evidence="1">Membrane</location>
        <topology evidence="1">Multi-pass membrane protein</topology>
    </subcellularLocation>
</comment>
<evidence type="ECO:0000256" key="3">
    <source>
        <dbReference type="ARBA" id="ARBA00022692"/>
    </source>
</evidence>
<evidence type="ECO:0000313" key="7">
    <source>
        <dbReference type="EMBL" id="KRK45752.1"/>
    </source>
</evidence>
<evidence type="ECO:0000256" key="5">
    <source>
        <dbReference type="ARBA" id="ARBA00023136"/>
    </source>
</evidence>
<feature type="transmembrane region" description="Helical" evidence="6">
    <location>
        <begin position="81"/>
        <end position="105"/>
    </location>
</feature>
<dbReference type="InterPro" id="IPR030191">
    <property type="entry name" value="CodB"/>
</dbReference>
<dbReference type="STRING" id="1423719.FC66_GL001211"/>
<dbReference type="GO" id="GO:0015209">
    <property type="term" value="F:cytosine transmembrane transporter activity"/>
    <property type="evidence" value="ECO:0007669"/>
    <property type="project" value="InterPro"/>
</dbReference>
<name>A0A0R1HI58_9LACO</name>
<dbReference type="OrthoDB" id="9780088at2"/>
<proteinExistence type="inferred from homology"/>
<feature type="transmembrane region" description="Helical" evidence="6">
    <location>
        <begin position="209"/>
        <end position="233"/>
    </location>
</feature>
<evidence type="ECO:0000256" key="1">
    <source>
        <dbReference type="ARBA" id="ARBA00004141"/>
    </source>
</evidence>